<dbReference type="Proteomes" id="UP000034680">
    <property type="component" value="Unassembled WGS sequence"/>
</dbReference>
<proteinExistence type="predicted"/>
<reference evidence="2 3" key="1">
    <citation type="submission" date="2015-05" db="EMBL/GenBank/DDBJ databases">
        <title>Distinctive expansion of gene families associated with plant cell wall degradation and secondary metabolism in the genomes of grapevine trunk pathogens.</title>
        <authorList>
            <person name="Lawrence D.P."/>
            <person name="Travadon R."/>
            <person name="Rolshausen P.E."/>
            <person name="Baumgartner K."/>
        </authorList>
    </citation>
    <scope>NUCLEOTIDE SEQUENCE [LARGE SCALE GENOMIC DNA]</scope>
    <source>
        <strain evidence="2">DA912</strain>
    </source>
</reference>
<dbReference type="AlphaFoldDB" id="A0A0G2H3L4"/>
<keyword evidence="3" id="KW-1185">Reference proteome</keyword>
<name>A0A0G2H3L4_9PEZI</name>
<protein>
    <submittedName>
        <fullName evidence="2">Uncharacterized protein</fullName>
    </submittedName>
</protein>
<dbReference type="EMBL" id="LCUC01000599">
    <property type="protein sequence ID" value="KKY29833.1"/>
    <property type="molecule type" value="Genomic_DNA"/>
</dbReference>
<gene>
    <name evidence="2" type="ORF">UCDDA912_g10243</name>
</gene>
<reference evidence="2 3" key="2">
    <citation type="submission" date="2015-05" db="EMBL/GenBank/DDBJ databases">
        <authorList>
            <person name="Morales-Cruz A."/>
            <person name="Amrine K.C."/>
            <person name="Cantu D."/>
        </authorList>
    </citation>
    <scope>NUCLEOTIDE SEQUENCE [LARGE SCALE GENOMIC DNA]</scope>
    <source>
        <strain evidence="2">DA912</strain>
    </source>
</reference>
<accession>A0A0G2H3L4</accession>
<dbReference type="OrthoDB" id="5428259at2759"/>
<sequence length="604" mass="66332">MEKQTTPNRPFGHPFLTNLKHPPGAFSTNFRYPPAAFPSNLNFPATFPGLPGQMQPLGDYNSQPIWDGNSIPNFEPFLPMPQLAGQIAIPPAGSGFAFHQAGATVDPVGLDSFTQFPSAPFDASGSNPINFVMEPMQSPAEPMEKEENKASSSIPLVCLLCANTPRFSDTSHLLTHVSSKSHLAAQFKLQHSGKSEDQRTLDRYKLWSDKNGVDKLVASRIAAKELKKPAKRQRLAGVEKKNGKKVKVEADNSFGAHLEDTPLRPNPNIWHLYAPRDNSFEAFYGTPSYNDHGAYPLPDSPQSSAYIKKETSRSGTETANTSFVVEAVDVDDGGDASKLKGTVYPGMGLFDAATPLQKRKRNQKKHASVVRNMEMTSASIGPDEEVWDITMSEVTRTRNVYDSPSIDGSPVGTRRSARHSKKLIKLEEELDSEDDSSHHLDDDGANDNDVAGGDIFQEHRQIRQDAPGTASGNHFDLSFRSAMNTLPSNTPLMTSSSLFPRSNQSFFPGFGMKENDGMAFSMHQPGVMNGYFPQNRHNMQTSTGDFNPLYLQRQDNYPFYGGHSFEAPKPPTPGFQTMNGADFGGMNSAPCFQPGQAQQDDFDV</sequence>
<feature type="region of interest" description="Disordered" evidence="1">
    <location>
        <begin position="400"/>
        <end position="451"/>
    </location>
</feature>
<evidence type="ECO:0000313" key="3">
    <source>
        <dbReference type="Proteomes" id="UP000034680"/>
    </source>
</evidence>
<organism evidence="2 3">
    <name type="scientific">Diaporthe ampelina</name>
    <dbReference type="NCBI Taxonomy" id="1214573"/>
    <lineage>
        <taxon>Eukaryota</taxon>
        <taxon>Fungi</taxon>
        <taxon>Dikarya</taxon>
        <taxon>Ascomycota</taxon>
        <taxon>Pezizomycotina</taxon>
        <taxon>Sordariomycetes</taxon>
        <taxon>Sordariomycetidae</taxon>
        <taxon>Diaporthales</taxon>
        <taxon>Diaporthaceae</taxon>
        <taxon>Diaporthe</taxon>
    </lineage>
</organism>
<evidence type="ECO:0000313" key="2">
    <source>
        <dbReference type="EMBL" id="KKY29833.1"/>
    </source>
</evidence>
<evidence type="ECO:0000256" key="1">
    <source>
        <dbReference type="SAM" id="MobiDB-lite"/>
    </source>
</evidence>
<dbReference type="STRING" id="1214573.A0A0G2H3L4"/>
<comment type="caution">
    <text evidence="2">The sequence shown here is derived from an EMBL/GenBank/DDBJ whole genome shotgun (WGS) entry which is preliminary data.</text>
</comment>